<comment type="caution">
    <text evidence="3">The sequence shown here is derived from an EMBL/GenBank/DDBJ whole genome shotgun (WGS) entry which is preliminary data.</text>
</comment>
<evidence type="ECO:0000313" key="3">
    <source>
        <dbReference type="EMBL" id="KAL2490887.1"/>
    </source>
</evidence>
<keyword evidence="1" id="KW-0732">Signal</keyword>
<dbReference type="PANTHER" id="PTHR10334">
    <property type="entry name" value="CYSTEINE-RICH SECRETORY PROTEIN-RELATED"/>
    <property type="match status" value="1"/>
</dbReference>
<dbReference type="InterPro" id="IPR035940">
    <property type="entry name" value="CAP_sf"/>
</dbReference>
<gene>
    <name evidence="3" type="ORF">Adt_26515</name>
</gene>
<feature type="chain" id="PRO_5044887226" evidence="1">
    <location>
        <begin position="28"/>
        <end position="136"/>
    </location>
</feature>
<dbReference type="EMBL" id="JBFOLK010000008">
    <property type="protein sequence ID" value="KAL2490887.1"/>
    <property type="molecule type" value="Genomic_DNA"/>
</dbReference>
<proteinExistence type="predicted"/>
<protein>
    <submittedName>
        <fullName evidence="3">CAP superfamily protein</fullName>
    </submittedName>
</protein>
<accession>A0ABD1RR37</accession>
<evidence type="ECO:0000256" key="1">
    <source>
        <dbReference type="SAM" id="SignalP"/>
    </source>
</evidence>
<evidence type="ECO:0000313" key="4">
    <source>
        <dbReference type="Proteomes" id="UP001604336"/>
    </source>
</evidence>
<sequence length="136" mass="15491">MSSSRTNSILIFYPLIALTLFAHFSISQNTPQDFLDAHNKARAEVGVQPLVWNHTVADYALNYAHKRYGDCNLEHSQGPYGENLAEGWGKLSSVDAVNMWVGEKSCYDYRVKFLRWRRMPTLYAGGLARINSSWLC</sequence>
<dbReference type="InterPro" id="IPR014044">
    <property type="entry name" value="CAP_dom"/>
</dbReference>
<name>A0ABD1RR37_9LAMI</name>
<reference evidence="4" key="1">
    <citation type="submission" date="2024-07" db="EMBL/GenBank/DDBJ databases">
        <title>Two chromosome-level genome assemblies of Korean endemic species Abeliophyllum distichum and Forsythia ovata (Oleaceae).</title>
        <authorList>
            <person name="Jang H."/>
        </authorList>
    </citation>
    <scope>NUCLEOTIDE SEQUENCE [LARGE SCALE GENOMIC DNA]</scope>
</reference>
<dbReference type="Proteomes" id="UP001604336">
    <property type="component" value="Unassembled WGS sequence"/>
</dbReference>
<dbReference type="Gene3D" id="3.40.33.10">
    <property type="entry name" value="CAP"/>
    <property type="match status" value="1"/>
</dbReference>
<dbReference type="SMART" id="SM00198">
    <property type="entry name" value="SCP"/>
    <property type="match status" value="1"/>
</dbReference>
<organism evidence="3 4">
    <name type="scientific">Abeliophyllum distichum</name>
    <dbReference type="NCBI Taxonomy" id="126358"/>
    <lineage>
        <taxon>Eukaryota</taxon>
        <taxon>Viridiplantae</taxon>
        <taxon>Streptophyta</taxon>
        <taxon>Embryophyta</taxon>
        <taxon>Tracheophyta</taxon>
        <taxon>Spermatophyta</taxon>
        <taxon>Magnoliopsida</taxon>
        <taxon>eudicotyledons</taxon>
        <taxon>Gunneridae</taxon>
        <taxon>Pentapetalae</taxon>
        <taxon>asterids</taxon>
        <taxon>lamiids</taxon>
        <taxon>Lamiales</taxon>
        <taxon>Oleaceae</taxon>
        <taxon>Forsythieae</taxon>
        <taxon>Abeliophyllum</taxon>
    </lineage>
</organism>
<dbReference type="AlphaFoldDB" id="A0ABD1RR37"/>
<evidence type="ECO:0000259" key="2">
    <source>
        <dbReference type="SMART" id="SM00198"/>
    </source>
</evidence>
<feature type="domain" description="SCP" evidence="2">
    <location>
        <begin position="29"/>
        <end position="134"/>
    </location>
</feature>
<keyword evidence="4" id="KW-1185">Reference proteome</keyword>
<feature type="signal peptide" evidence="1">
    <location>
        <begin position="1"/>
        <end position="27"/>
    </location>
</feature>
<dbReference type="InterPro" id="IPR001283">
    <property type="entry name" value="CRISP-related"/>
</dbReference>
<dbReference type="Pfam" id="PF00188">
    <property type="entry name" value="CAP"/>
    <property type="match status" value="1"/>
</dbReference>
<dbReference type="SUPFAM" id="SSF55797">
    <property type="entry name" value="PR-1-like"/>
    <property type="match status" value="1"/>
</dbReference>